<reference evidence="1 2" key="1">
    <citation type="journal article" date="2019" name="Environ. Microbiol.">
        <title>At the nexus of three kingdoms: the genome of the mycorrhizal fungus Gigaspora margarita provides insights into plant, endobacterial and fungal interactions.</title>
        <authorList>
            <person name="Venice F."/>
            <person name="Ghignone S."/>
            <person name="Salvioli di Fossalunga A."/>
            <person name="Amselem J."/>
            <person name="Novero M."/>
            <person name="Xianan X."/>
            <person name="Sedzielewska Toro K."/>
            <person name="Morin E."/>
            <person name="Lipzen A."/>
            <person name="Grigoriev I.V."/>
            <person name="Henrissat B."/>
            <person name="Martin F.M."/>
            <person name="Bonfante P."/>
        </authorList>
    </citation>
    <scope>NUCLEOTIDE SEQUENCE [LARGE SCALE GENOMIC DNA]</scope>
    <source>
        <strain evidence="1 2">BEG34</strain>
    </source>
</reference>
<name>A0A8H4AUM4_GIGMA</name>
<evidence type="ECO:0000313" key="2">
    <source>
        <dbReference type="Proteomes" id="UP000439903"/>
    </source>
</evidence>
<evidence type="ECO:0000313" key="1">
    <source>
        <dbReference type="EMBL" id="KAF0534395.1"/>
    </source>
</evidence>
<proteinExistence type="predicted"/>
<dbReference type="GO" id="GO:0016740">
    <property type="term" value="F:transferase activity"/>
    <property type="evidence" value="ECO:0007669"/>
    <property type="project" value="UniProtKB-KW"/>
</dbReference>
<keyword evidence="1" id="KW-0808">Transferase</keyword>
<sequence length="80" mass="9445">MSKNSNFVKSAFYTGPDNQSVWLYHWWLVGRVKLIMLSPFQVTHKNDTSQLNIVERHWRSVSDGSDVDRMHGFVDFHPEH</sequence>
<comment type="caution">
    <text evidence="1">The sequence shown here is derived from an EMBL/GenBank/DDBJ whole genome shotgun (WGS) entry which is preliminary data.</text>
</comment>
<gene>
    <name evidence="1" type="ORF">F8M41_009976</name>
</gene>
<keyword evidence="2" id="KW-1185">Reference proteome</keyword>
<protein>
    <submittedName>
        <fullName evidence="1">Rab geranylgeranyltransferase alpha subunit</fullName>
    </submittedName>
</protein>
<dbReference type="AlphaFoldDB" id="A0A8H4AUM4"/>
<dbReference type="Proteomes" id="UP000439903">
    <property type="component" value="Unassembled WGS sequence"/>
</dbReference>
<organism evidence="1 2">
    <name type="scientific">Gigaspora margarita</name>
    <dbReference type="NCBI Taxonomy" id="4874"/>
    <lineage>
        <taxon>Eukaryota</taxon>
        <taxon>Fungi</taxon>
        <taxon>Fungi incertae sedis</taxon>
        <taxon>Mucoromycota</taxon>
        <taxon>Glomeromycotina</taxon>
        <taxon>Glomeromycetes</taxon>
        <taxon>Diversisporales</taxon>
        <taxon>Gigasporaceae</taxon>
        <taxon>Gigaspora</taxon>
    </lineage>
</organism>
<accession>A0A8H4AUM4</accession>
<dbReference type="EMBL" id="WTPW01000211">
    <property type="protein sequence ID" value="KAF0534395.1"/>
    <property type="molecule type" value="Genomic_DNA"/>
</dbReference>
<dbReference type="SUPFAM" id="SSF48439">
    <property type="entry name" value="Protein prenylyltransferase"/>
    <property type="match status" value="1"/>
</dbReference>
<dbReference type="Gene3D" id="1.25.40.120">
    <property type="entry name" value="Protein prenylyltransferase"/>
    <property type="match status" value="1"/>
</dbReference>
<dbReference type="OrthoDB" id="1658at2759"/>